<feature type="transmembrane region" description="Helical" evidence="7">
    <location>
        <begin position="55"/>
        <end position="73"/>
    </location>
</feature>
<dbReference type="InterPro" id="IPR045275">
    <property type="entry name" value="MscS_archaea/bacteria_type"/>
</dbReference>
<dbReference type="GO" id="GO:0005886">
    <property type="term" value="C:plasma membrane"/>
    <property type="evidence" value="ECO:0007669"/>
    <property type="project" value="UniProtKB-SubCell"/>
</dbReference>
<comment type="subcellular location">
    <subcellularLocation>
        <location evidence="7">Cell inner membrane</location>
        <topology evidence="7">Multi-pass membrane protein</topology>
    </subcellularLocation>
    <subcellularLocation>
        <location evidence="1">Cell membrane</location>
        <topology evidence="1">Multi-pass membrane protein</topology>
    </subcellularLocation>
</comment>
<accession>A0A919CLM6</accession>
<dbReference type="InterPro" id="IPR011066">
    <property type="entry name" value="MscS_channel_C_sf"/>
</dbReference>
<dbReference type="Gene3D" id="3.30.70.100">
    <property type="match status" value="1"/>
</dbReference>
<reference evidence="10" key="1">
    <citation type="journal article" date="2014" name="Int. J. Syst. Evol. Microbiol.">
        <title>Complete genome sequence of Corynebacterium casei LMG S-19264T (=DSM 44701T), isolated from a smear-ripened cheese.</title>
        <authorList>
            <consortium name="US DOE Joint Genome Institute (JGI-PGF)"/>
            <person name="Walter F."/>
            <person name="Albersmeier A."/>
            <person name="Kalinowski J."/>
            <person name="Ruckert C."/>
        </authorList>
    </citation>
    <scope>NUCLEOTIDE SEQUENCE</scope>
    <source>
        <strain evidence="10">KCTC 23430</strain>
    </source>
</reference>
<evidence type="ECO:0000256" key="2">
    <source>
        <dbReference type="ARBA" id="ARBA00008017"/>
    </source>
</evidence>
<dbReference type="Gene3D" id="2.30.30.60">
    <property type="match status" value="1"/>
</dbReference>
<dbReference type="InterPro" id="IPR006685">
    <property type="entry name" value="MscS_channel_2nd"/>
</dbReference>
<evidence type="ECO:0000259" key="9">
    <source>
        <dbReference type="Pfam" id="PF21082"/>
    </source>
</evidence>
<dbReference type="SUPFAM" id="SSF82689">
    <property type="entry name" value="Mechanosensitive channel protein MscS (YggB), C-terminal domain"/>
    <property type="match status" value="1"/>
</dbReference>
<name>A0A919CLM6_9GAMM</name>
<comment type="subunit">
    <text evidence="7">Homoheptamer.</text>
</comment>
<evidence type="ECO:0000256" key="7">
    <source>
        <dbReference type="RuleBase" id="RU369025"/>
    </source>
</evidence>
<dbReference type="AlphaFoldDB" id="A0A919CLM6"/>
<dbReference type="EMBL" id="BMYM01000002">
    <property type="protein sequence ID" value="GHD36405.1"/>
    <property type="molecule type" value="Genomic_DNA"/>
</dbReference>
<feature type="transmembrane region" description="Helical" evidence="7">
    <location>
        <begin position="85"/>
        <end position="105"/>
    </location>
</feature>
<evidence type="ECO:0000313" key="10">
    <source>
        <dbReference type="EMBL" id="GHD36405.1"/>
    </source>
</evidence>
<keyword evidence="6 7" id="KW-0472">Membrane</keyword>
<evidence type="ECO:0000256" key="1">
    <source>
        <dbReference type="ARBA" id="ARBA00004651"/>
    </source>
</evidence>
<feature type="transmembrane region" description="Helical" evidence="7">
    <location>
        <begin position="17"/>
        <end position="43"/>
    </location>
</feature>
<comment type="caution">
    <text evidence="7">Lacks conserved residue(s) required for the propagation of feature annotation.</text>
</comment>
<dbReference type="RefSeq" id="WP_189478094.1">
    <property type="nucleotide sequence ID" value="NZ_BMYM01000002.1"/>
</dbReference>
<evidence type="ECO:0000259" key="8">
    <source>
        <dbReference type="Pfam" id="PF00924"/>
    </source>
</evidence>
<dbReference type="InterPro" id="IPR049278">
    <property type="entry name" value="MS_channel_C"/>
</dbReference>
<keyword evidence="7" id="KW-0997">Cell inner membrane</keyword>
<keyword evidence="7" id="KW-0813">Transport</keyword>
<keyword evidence="11" id="KW-1185">Reference proteome</keyword>
<feature type="domain" description="Mechanosensitive ion channel MscS" evidence="8">
    <location>
        <begin position="109"/>
        <end position="159"/>
    </location>
</feature>
<feature type="domain" description="Mechanosensitive ion channel MscS C-terminal" evidence="9">
    <location>
        <begin position="166"/>
        <end position="240"/>
    </location>
</feature>
<keyword evidence="4 7" id="KW-0812">Transmembrane</keyword>
<dbReference type="GO" id="GO:0008381">
    <property type="term" value="F:mechanosensitive monoatomic ion channel activity"/>
    <property type="evidence" value="ECO:0007669"/>
    <property type="project" value="InterPro"/>
</dbReference>
<proteinExistence type="inferred from homology"/>
<comment type="function">
    <text evidence="7">Mechanosensitive channel that participates in the regulation of osmotic pressure changes within the cell, opening in response to stretch forces in the membrane lipid bilayer, without the need for other proteins. Contributes to normal resistance to hypoosmotic shock. Forms an ion channel of 1.0 nanosiemens conductance with a slight preference for anions.</text>
</comment>
<comment type="similarity">
    <text evidence="2 7">Belongs to the MscS (TC 1.A.23) family.</text>
</comment>
<organism evidence="10 11">
    <name type="scientific">Parahalioglobus pacificus</name>
    <dbReference type="NCBI Taxonomy" id="930806"/>
    <lineage>
        <taxon>Bacteria</taxon>
        <taxon>Pseudomonadati</taxon>
        <taxon>Pseudomonadota</taxon>
        <taxon>Gammaproteobacteria</taxon>
        <taxon>Cellvibrionales</taxon>
        <taxon>Halieaceae</taxon>
        <taxon>Parahalioglobus</taxon>
    </lineage>
</organism>
<protein>
    <recommendedName>
        <fullName evidence="7">Small-conductance mechanosensitive channel</fullName>
    </recommendedName>
</protein>
<dbReference type="PANTHER" id="PTHR30221">
    <property type="entry name" value="SMALL-CONDUCTANCE MECHANOSENSITIVE CHANNEL"/>
    <property type="match status" value="1"/>
</dbReference>
<dbReference type="Proteomes" id="UP000644693">
    <property type="component" value="Unassembled WGS sequence"/>
</dbReference>
<dbReference type="InterPro" id="IPR023408">
    <property type="entry name" value="MscS_beta-dom_sf"/>
</dbReference>
<keyword evidence="7" id="KW-0407">Ion channel</keyword>
<dbReference type="SUPFAM" id="SSF50182">
    <property type="entry name" value="Sm-like ribonucleoproteins"/>
    <property type="match status" value="1"/>
</dbReference>
<keyword evidence="7" id="KW-0406">Ion transport</keyword>
<reference evidence="10" key="2">
    <citation type="submission" date="2020-09" db="EMBL/GenBank/DDBJ databases">
        <authorList>
            <person name="Sun Q."/>
            <person name="Kim S."/>
        </authorList>
    </citation>
    <scope>NUCLEOTIDE SEQUENCE</scope>
    <source>
        <strain evidence="10">KCTC 23430</strain>
    </source>
</reference>
<dbReference type="InterPro" id="IPR010920">
    <property type="entry name" value="LSM_dom_sf"/>
</dbReference>
<dbReference type="PANTHER" id="PTHR30221:SF1">
    <property type="entry name" value="SMALL-CONDUCTANCE MECHANOSENSITIVE CHANNEL"/>
    <property type="match status" value="1"/>
</dbReference>
<evidence type="ECO:0000256" key="6">
    <source>
        <dbReference type="ARBA" id="ARBA00023136"/>
    </source>
</evidence>
<evidence type="ECO:0000256" key="5">
    <source>
        <dbReference type="ARBA" id="ARBA00022989"/>
    </source>
</evidence>
<evidence type="ECO:0000313" key="11">
    <source>
        <dbReference type="Proteomes" id="UP000644693"/>
    </source>
</evidence>
<dbReference type="Pfam" id="PF21082">
    <property type="entry name" value="MS_channel_3rd"/>
    <property type="match status" value="1"/>
</dbReference>
<evidence type="ECO:0000256" key="4">
    <source>
        <dbReference type="ARBA" id="ARBA00022692"/>
    </source>
</evidence>
<evidence type="ECO:0000256" key="3">
    <source>
        <dbReference type="ARBA" id="ARBA00022475"/>
    </source>
</evidence>
<keyword evidence="5 7" id="KW-1133">Transmembrane helix</keyword>
<gene>
    <name evidence="10" type="ORF">GCM10007053_24790</name>
</gene>
<keyword evidence="3" id="KW-1003">Cell membrane</keyword>
<dbReference type="Pfam" id="PF00924">
    <property type="entry name" value="MS_channel_2nd"/>
    <property type="match status" value="1"/>
</dbReference>
<sequence>MESTADILEKLSAYGELIVSGLLIMLGGMVAILLLYRLVAALIKPGTLFSRIMKVVFGAIYALILVITVMLAAERLGYDVEGLAGIAILLVIVGAIVVFFLIPFLPRLPYVVGDMVQLRGVMGSVEAITAYQTVVRTFDGQTVYLPTALVMAGAINNFTQVPQRRVELTLTVNASDDLGAAKTQLLTLMSSESAVLAEPPPAVFVTGIEDGRATLFAFCWVANADWFATRDALWIAAAEAFSTSDGFTLAAPQVSVKTESST</sequence>
<comment type="caution">
    <text evidence="10">The sequence shown here is derived from an EMBL/GenBank/DDBJ whole genome shotgun (WGS) entry which is preliminary data.</text>
</comment>